<keyword evidence="3" id="KW-1185">Reference proteome</keyword>
<sequence length="381" mass="42644">MGHVLLTGATGLLGRYVMRNLLLADTPMAVLVRPSRRNSPEVRVEAAMRSWEEQLGRSLPRPVVLSGNITEPDFGMSADQIKWAAENCDTLLHNAASLSFVSTGPKSEPWRSNVEGTRHVLNFCAEAGIERLFHVSTAYVCGLRHGKVLESELDVGQEFGNPYEESKLQAEQMVRSAEHIKSLTVFRPGIIVGDSVTGMTTTFHNFYAMLQLTYTLNKQRGDADFSGVVPASTVQFNVDGTERKNLVPVDWVGEAMSQIVLNPALHQETYHLTPRVPVTTRLMRDVLEDVVGFYGVDFYGAGQRQKTTDEAVDLFYEHMQVYNSYWRDDPEFDTSNTQRALPHLPCPHVDYQLLSNLSRAAIDRRFSWRDPAVEKAAPVAT</sequence>
<dbReference type="Gene3D" id="3.40.50.720">
    <property type="entry name" value="NAD(P)-binding Rossmann-like Domain"/>
    <property type="match status" value="1"/>
</dbReference>
<reference evidence="2 3" key="1">
    <citation type="submission" date="2019-02" db="EMBL/GenBank/DDBJ databases">
        <title>Deep-cultivation of Planctomycetes and their phenomic and genomic characterization uncovers novel biology.</title>
        <authorList>
            <person name="Wiegand S."/>
            <person name="Jogler M."/>
            <person name="Boedeker C."/>
            <person name="Pinto D."/>
            <person name="Vollmers J."/>
            <person name="Rivas-Marin E."/>
            <person name="Kohn T."/>
            <person name="Peeters S.H."/>
            <person name="Heuer A."/>
            <person name="Rast P."/>
            <person name="Oberbeckmann S."/>
            <person name="Bunk B."/>
            <person name="Jeske O."/>
            <person name="Meyerdierks A."/>
            <person name="Storesund J.E."/>
            <person name="Kallscheuer N."/>
            <person name="Luecker S."/>
            <person name="Lage O.M."/>
            <person name="Pohl T."/>
            <person name="Merkel B.J."/>
            <person name="Hornburger P."/>
            <person name="Mueller R.-W."/>
            <person name="Bruemmer F."/>
            <person name="Labrenz M."/>
            <person name="Spormann A.M."/>
            <person name="Op den Camp H."/>
            <person name="Overmann J."/>
            <person name="Amann R."/>
            <person name="Jetten M.S.M."/>
            <person name="Mascher T."/>
            <person name="Medema M.H."/>
            <person name="Devos D.P."/>
            <person name="Kaster A.-K."/>
            <person name="Ovreas L."/>
            <person name="Rohde M."/>
            <person name="Galperin M.Y."/>
            <person name="Jogler C."/>
        </authorList>
    </citation>
    <scope>NUCLEOTIDE SEQUENCE [LARGE SCALE GENOMIC DNA]</scope>
    <source>
        <strain evidence="2 3">Mal4</strain>
    </source>
</reference>
<evidence type="ECO:0000313" key="2">
    <source>
        <dbReference type="EMBL" id="QDU40725.1"/>
    </source>
</evidence>
<proteinExistence type="predicted"/>
<dbReference type="PANTHER" id="PTHR11011:SF45">
    <property type="entry name" value="FATTY ACYL-COA REDUCTASE CG8306-RELATED"/>
    <property type="match status" value="1"/>
</dbReference>
<dbReference type="GO" id="GO:0080019">
    <property type="term" value="F:alcohol-forming very long-chain fatty acyl-CoA reductase activity"/>
    <property type="evidence" value="ECO:0007669"/>
    <property type="project" value="InterPro"/>
</dbReference>
<dbReference type="InterPro" id="IPR026055">
    <property type="entry name" value="FAR"/>
</dbReference>
<dbReference type="InterPro" id="IPR013120">
    <property type="entry name" value="FAR_NAD-bd"/>
</dbReference>
<dbReference type="Pfam" id="PF07993">
    <property type="entry name" value="NAD_binding_4"/>
    <property type="match status" value="1"/>
</dbReference>
<evidence type="ECO:0000313" key="3">
    <source>
        <dbReference type="Proteomes" id="UP000320496"/>
    </source>
</evidence>
<dbReference type="CDD" id="cd05263">
    <property type="entry name" value="MupV_like_SDR_e"/>
    <property type="match status" value="1"/>
</dbReference>
<dbReference type="KEGG" id="mri:Mal4_50850"/>
<name>A0A517ZE46_9PLAN</name>
<dbReference type="OrthoDB" id="9807212at2"/>
<dbReference type="EMBL" id="CP036275">
    <property type="protein sequence ID" value="QDU40725.1"/>
    <property type="molecule type" value="Genomic_DNA"/>
</dbReference>
<dbReference type="PANTHER" id="PTHR11011">
    <property type="entry name" value="MALE STERILITY PROTEIN 2-RELATED"/>
    <property type="match status" value="1"/>
</dbReference>
<dbReference type="InterPro" id="IPR036291">
    <property type="entry name" value="NAD(P)-bd_dom_sf"/>
</dbReference>
<gene>
    <name evidence="2" type="primary">lgrD_2</name>
    <name evidence="2" type="ORF">Mal4_50850</name>
</gene>
<dbReference type="AlphaFoldDB" id="A0A517ZE46"/>
<accession>A0A517ZE46</accession>
<evidence type="ECO:0000259" key="1">
    <source>
        <dbReference type="Pfam" id="PF07993"/>
    </source>
</evidence>
<organism evidence="2 3">
    <name type="scientific">Maioricimonas rarisocia</name>
    <dbReference type="NCBI Taxonomy" id="2528026"/>
    <lineage>
        <taxon>Bacteria</taxon>
        <taxon>Pseudomonadati</taxon>
        <taxon>Planctomycetota</taxon>
        <taxon>Planctomycetia</taxon>
        <taxon>Planctomycetales</taxon>
        <taxon>Planctomycetaceae</taxon>
        <taxon>Maioricimonas</taxon>
    </lineage>
</organism>
<dbReference type="SUPFAM" id="SSF51735">
    <property type="entry name" value="NAD(P)-binding Rossmann-fold domains"/>
    <property type="match status" value="1"/>
</dbReference>
<feature type="domain" description="Thioester reductase (TE)" evidence="1">
    <location>
        <begin position="6"/>
        <end position="256"/>
    </location>
</feature>
<protein>
    <submittedName>
        <fullName evidence="2">Linear gramicidin synthase subunit D</fullName>
    </submittedName>
</protein>
<dbReference type="Proteomes" id="UP000320496">
    <property type="component" value="Chromosome"/>
</dbReference>
<dbReference type="GO" id="GO:0035336">
    <property type="term" value="P:long-chain fatty-acyl-CoA metabolic process"/>
    <property type="evidence" value="ECO:0007669"/>
    <property type="project" value="TreeGrafter"/>
</dbReference>
<dbReference type="RefSeq" id="WP_145371989.1">
    <property type="nucleotide sequence ID" value="NZ_CP036275.1"/>
</dbReference>